<reference evidence="2 3" key="1">
    <citation type="submission" date="2024-10" db="EMBL/GenBank/DDBJ databases">
        <title>Updated reference genomes for cyclostephanoid diatoms.</title>
        <authorList>
            <person name="Roberts W.R."/>
            <person name="Alverson A.J."/>
        </authorList>
    </citation>
    <scope>NUCLEOTIDE SEQUENCE [LARGE SCALE GENOMIC DNA]</scope>
    <source>
        <strain evidence="2 3">AJA010-31</strain>
    </source>
</reference>
<dbReference type="AlphaFoldDB" id="A0ABD3NEB8"/>
<dbReference type="Proteomes" id="UP001530400">
    <property type="component" value="Unassembled WGS sequence"/>
</dbReference>
<name>A0ABD3NEB8_9STRA</name>
<sequence length="416" mass="46116">MMKFMFHFIARDDDAAHVFKSSLVPSMQYQWALMCKPLVQERTRATHGSAKDKEGRASASSADDEIDRETNRCKNGLCSCISSIVKSEEFVVDPAASSNQTLANHSTKKYATTHGRRRGVPKDFMDVRARWKAQKRIQDTYADTFLPWPDIKAASVLCLGGICKYKLKSDVNISDNWLSNHVCPGISSCFGPRLLLSLQSHCFGLQWTTCDGLRLRIINSLAEDADHLQVHPNVNPVEKVTVLVAEVDGVPEFTEVDPEFDNGVVWWVAGGGGGGGGSPVMMEWRNFVTAKICGMENRIHDLQSNQGGHHGELLKRLDKIERNLRRMSVAPGRRGASRGGGGVCGANESQALMPANLCKCPKNLYVLWAEFESGVGGNKPARLFTASERGKVKFKYCRRKIVWDVIDNLVKRGAIF</sequence>
<comment type="caution">
    <text evidence="2">The sequence shown here is derived from an EMBL/GenBank/DDBJ whole genome shotgun (WGS) entry which is preliminary data.</text>
</comment>
<organism evidence="2 3">
    <name type="scientific">Cyclotella atomus</name>
    <dbReference type="NCBI Taxonomy" id="382360"/>
    <lineage>
        <taxon>Eukaryota</taxon>
        <taxon>Sar</taxon>
        <taxon>Stramenopiles</taxon>
        <taxon>Ochrophyta</taxon>
        <taxon>Bacillariophyta</taxon>
        <taxon>Coscinodiscophyceae</taxon>
        <taxon>Thalassiosirophycidae</taxon>
        <taxon>Stephanodiscales</taxon>
        <taxon>Stephanodiscaceae</taxon>
        <taxon>Cyclotella</taxon>
    </lineage>
</organism>
<accession>A0ABD3NEB8</accession>
<keyword evidence="3" id="KW-1185">Reference proteome</keyword>
<protein>
    <submittedName>
        <fullName evidence="2">Uncharacterized protein</fullName>
    </submittedName>
</protein>
<dbReference type="EMBL" id="JALLPJ020001293">
    <property type="protein sequence ID" value="KAL3771135.1"/>
    <property type="molecule type" value="Genomic_DNA"/>
</dbReference>
<evidence type="ECO:0000256" key="1">
    <source>
        <dbReference type="SAM" id="MobiDB-lite"/>
    </source>
</evidence>
<gene>
    <name evidence="2" type="ORF">ACHAWO_013502</name>
</gene>
<feature type="region of interest" description="Disordered" evidence="1">
    <location>
        <begin position="44"/>
        <end position="66"/>
    </location>
</feature>
<proteinExistence type="predicted"/>
<evidence type="ECO:0000313" key="3">
    <source>
        <dbReference type="Proteomes" id="UP001530400"/>
    </source>
</evidence>
<evidence type="ECO:0000313" key="2">
    <source>
        <dbReference type="EMBL" id="KAL3771135.1"/>
    </source>
</evidence>
<feature type="compositionally biased region" description="Basic and acidic residues" evidence="1">
    <location>
        <begin position="44"/>
        <end position="56"/>
    </location>
</feature>